<keyword evidence="17" id="KW-1185">Reference proteome</keyword>
<feature type="domain" description="PHD-type" evidence="15">
    <location>
        <begin position="189"/>
        <end position="238"/>
    </location>
</feature>
<dbReference type="InterPro" id="IPR013083">
    <property type="entry name" value="Znf_RING/FYVE/PHD"/>
</dbReference>
<evidence type="ECO:0000259" key="15">
    <source>
        <dbReference type="PROSITE" id="PS50016"/>
    </source>
</evidence>
<dbReference type="FunFam" id="3.30.40.10:FF:000199">
    <property type="entry name" value="Bromodomain adjacent to zinc finger domain 2B"/>
    <property type="match status" value="1"/>
</dbReference>
<keyword evidence="9" id="KW-0804">Transcription</keyword>
<keyword evidence="4 12" id="KW-0863">Zinc-finger</keyword>
<dbReference type="OrthoDB" id="784962at2759"/>
<feature type="compositionally biased region" description="Low complexity" evidence="13">
    <location>
        <begin position="276"/>
        <end position="285"/>
    </location>
</feature>
<dbReference type="SMART" id="SM00249">
    <property type="entry name" value="PHD"/>
    <property type="match status" value="2"/>
</dbReference>
<keyword evidence="3" id="KW-0479">Metal-binding</keyword>
<feature type="compositionally biased region" description="Basic residues" evidence="13">
    <location>
        <begin position="240"/>
        <end position="252"/>
    </location>
</feature>
<evidence type="ECO:0000256" key="13">
    <source>
        <dbReference type="SAM" id="MobiDB-lite"/>
    </source>
</evidence>
<name>A0A4C1XS34_EUMVA</name>
<comment type="caution">
    <text evidence="16">The sequence shown here is derived from an EMBL/GenBank/DDBJ whole genome shotgun (WGS) entry which is preliminary data.</text>
</comment>
<comment type="subcellular location">
    <subcellularLocation>
        <location evidence="1">Nucleus</location>
    </subcellularLocation>
</comment>
<evidence type="ECO:0000256" key="5">
    <source>
        <dbReference type="ARBA" id="ARBA00022833"/>
    </source>
</evidence>
<feature type="domain" description="Bromo" evidence="14">
    <location>
        <begin position="435"/>
        <end position="505"/>
    </location>
</feature>
<dbReference type="Gene3D" id="1.20.920.10">
    <property type="entry name" value="Bromodomain-like"/>
    <property type="match status" value="1"/>
</dbReference>
<dbReference type="PROSITE" id="PS00633">
    <property type="entry name" value="BROMODOMAIN_1"/>
    <property type="match status" value="1"/>
</dbReference>
<evidence type="ECO:0000256" key="2">
    <source>
        <dbReference type="ARBA" id="ARBA00007444"/>
    </source>
</evidence>
<feature type="region of interest" description="Disordered" evidence="13">
    <location>
        <begin position="239"/>
        <end position="304"/>
    </location>
</feature>
<evidence type="ECO:0000256" key="10">
    <source>
        <dbReference type="ARBA" id="ARBA00023242"/>
    </source>
</evidence>
<dbReference type="EMBL" id="BGZK01000916">
    <property type="protein sequence ID" value="GBP64997.1"/>
    <property type="molecule type" value="Genomic_DNA"/>
</dbReference>
<evidence type="ECO:0000256" key="11">
    <source>
        <dbReference type="PROSITE-ProRule" id="PRU00035"/>
    </source>
</evidence>
<dbReference type="InterPro" id="IPR001487">
    <property type="entry name" value="Bromodomain"/>
</dbReference>
<sequence>MAITLNRPQLGRCVRIDERASHCACGSQVHLSNGEFDVSTVCNYQSARCRRAGLGVRYTTEAAIGAVLQAESHGNSSTPSPQNAESAPEGKENKGISRGLCTWREAVARCHTSAQLAMLVQALEAAVAWDKSIMKANCQFCLCGDNEDQLLLCDGCDKGYHTYCFKPRMEKIPDGDWYCWECVNKARGERVCIVCGGASAGRTIPCALCARAYHQDCHYPPLGKNPRGKWYCIHCAAKAPPKKPRNSKKRESKHRDAPAQSAQPADADLMVPSPAPSHASTSTTADECASTAPQGTPEKTPDNSAILEHKHDEPRLDAENGLNHHAVGAELRGDQSDEAPPAEKRRAFYVAGNGTLGPMAVPAPAAVPPSEPDKELQKQGDEADAENVPLLSRAKKEKAGGKKLQKDMLFCKSVSVHFMLQFKPSYCRNLLCEMECHEHAWPFLLPVNTKQFPQYKKVIKSPMDLSTIKRKLHENSYKCKEEFASDVRLMFSNCEVFNEDDSPVGRAGHHMRGYFEQRWPQLT</sequence>
<dbReference type="PROSITE" id="PS50014">
    <property type="entry name" value="BROMODOMAIN_2"/>
    <property type="match status" value="1"/>
</dbReference>
<dbReference type="Gene3D" id="3.30.40.10">
    <property type="entry name" value="Zinc/RING finger domain, C3HC4 (zinc finger)"/>
    <property type="match status" value="2"/>
</dbReference>
<keyword evidence="8 11" id="KW-0103">Bromodomain</keyword>
<evidence type="ECO:0000256" key="4">
    <source>
        <dbReference type="ARBA" id="ARBA00022771"/>
    </source>
</evidence>
<protein>
    <submittedName>
        <fullName evidence="16">Bromodomain adjacent to zinc finger domain protein 2B</fullName>
    </submittedName>
</protein>
<evidence type="ECO:0000313" key="17">
    <source>
        <dbReference type="Proteomes" id="UP000299102"/>
    </source>
</evidence>
<dbReference type="PROSITE" id="PS50016">
    <property type="entry name" value="ZF_PHD_2"/>
    <property type="match status" value="2"/>
</dbReference>
<evidence type="ECO:0000256" key="3">
    <source>
        <dbReference type="ARBA" id="ARBA00022723"/>
    </source>
</evidence>
<dbReference type="SMART" id="SM00297">
    <property type="entry name" value="BROMO"/>
    <property type="match status" value="1"/>
</dbReference>
<dbReference type="AlphaFoldDB" id="A0A4C1XS34"/>
<keyword evidence="6" id="KW-0805">Transcription regulation</keyword>
<dbReference type="InterPro" id="IPR036427">
    <property type="entry name" value="Bromodomain-like_sf"/>
</dbReference>
<dbReference type="Pfam" id="PF00628">
    <property type="entry name" value="PHD"/>
    <property type="match status" value="2"/>
</dbReference>
<feature type="region of interest" description="Disordered" evidence="13">
    <location>
        <begin position="365"/>
        <end position="389"/>
    </location>
</feature>
<dbReference type="SUPFAM" id="SSF57903">
    <property type="entry name" value="FYVE/PHD zinc finger"/>
    <property type="match status" value="2"/>
</dbReference>
<evidence type="ECO:0000256" key="6">
    <source>
        <dbReference type="ARBA" id="ARBA00023015"/>
    </source>
</evidence>
<evidence type="ECO:0000256" key="1">
    <source>
        <dbReference type="ARBA" id="ARBA00004123"/>
    </source>
</evidence>
<feature type="compositionally biased region" description="Basic and acidic residues" evidence="13">
    <location>
        <begin position="371"/>
        <end position="381"/>
    </location>
</feature>
<keyword evidence="7" id="KW-0175">Coiled coil</keyword>
<dbReference type="GO" id="GO:0000785">
    <property type="term" value="C:chromatin"/>
    <property type="evidence" value="ECO:0007669"/>
    <property type="project" value="TreeGrafter"/>
</dbReference>
<dbReference type="GO" id="GO:0005634">
    <property type="term" value="C:nucleus"/>
    <property type="evidence" value="ECO:0007669"/>
    <property type="project" value="UniProtKB-SubCell"/>
</dbReference>
<dbReference type="InterPro" id="IPR011011">
    <property type="entry name" value="Znf_FYVE_PHD"/>
</dbReference>
<dbReference type="PANTHER" id="PTHR45915">
    <property type="entry name" value="TRANSCRIPTION INTERMEDIARY FACTOR"/>
    <property type="match status" value="1"/>
</dbReference>
<dbReference type="STRING" id="151549.A0A4C1XS34"/>
<dbReference type="Pfam" id="PF00439">
    <property type="entry name" value="Bromodomain"/>
    <property type="match status" value="1"/>
</dbReference>
<evidence type="ECO:0000313" key="16">
    <source>
        <dbReference type="EMBL" id="GBP64997.1"/>
    </source>
</evidence>
<dbReference type="InterPro" id="IPR001965">
    <property type="entry name" value="Znf_PHD"/>
</dbReference>
<evidence type="ECO:0000256" key="7">
    <source>
        <dbReference type="ARBA" id="ARBA00023054"/>
    </source>
</evidence>
<evidence type="ECO:0000256" key="8">
    <source>
        <dbReference type="ARBA" id="ARBA00023117"/>
    </source>
</evidence>
<dbReference type="InterPro" id="IPR018359">
    <property type="entry name" value="Bromodomain_CS"/>
</dbReference>
<feature type="domain" description="PHD-type" evidence="15">
    <location>
        <begin position="138"/>
        <end position="185"/>
    </location>
</feature>
<reference evidence="16 17" key="1">
    <citation type="journal article" date="2019" name="Commun. Biol.">
        <title>The bagworm genome reveals a unique fibroin gene that provides high tensile strength.</title>
        <authorList>
            <person name="Kono N."/>
            <person name="Nakamura H."/>
            <person name="Ohtoshi R."/>
            <person name="Tomita M."/>
            <person name="Numata K."/>
            <person name="Arakawa K."/>
        </authorList>
    </citation>
    <scope>NUCLEOTIDE SEQUENCE [LARGE SCALE GENOMIC DNA]</scope>
</reference>
<dbReference type="GO" id="GO:0008270">
    <property type="term" value="F:zinc ion binding"/>
    <property type="evidence" value="ECO:0007669"/>
    <property type="project" value="UniProtKB-KW"/>
</dbReference>
<organism evidence="16 17">
    <name type="scientific">Eumeta variegata</name>
    <name type="common">Bagworm moth</name>
    <name type="synonym">Eumeta japonica</name>
    <dbReference type="NCBI Taxonomy" id="151549"/>
    <lineage>
        <taxon>Eukaryota</taxon>
        <taxon>Metazoa</taxon>
        <taxon>Ecdysozoa</taxon>
        <taxon>Arthropoda</taxon>
        <taxon>Hexapoda</taxon>
        <taxon>Insecta</taxon>
        <taxon>Pterygota</taxon>
        <taxon>Neoptera</taxon>
        <taxon>Endopterygota</taxon>
        <taxon>Lepidoptera</taxon>
        <taxon>Glossata</taxon>
        <taxon>Ditrysia</taxon>
        <taxon>Tineoidea</taxon>
        <taxon>Psychidae</taxon>
        <taxon>Oiketicinae</taxon>
        <taxon>Eumeta</taxon>
    </lineage>
</organism>
<feature type="region of interest" description="Disordered" evidence="13">
    <location>
        <begin position="70"/>
        <end position="95"/>
    </location>
</feature>
<feature type="compositionally biased region" description="Low complexity" evidence="13">
    <location>
        <begin position="258"/>
        <end position="268"/>
    </location>
</feature>
<evidence type="ECO:0000256" key="9">
    <source>
        <dbReference type="ARBA" id="ARBA00023163"/>
    </source>
</evidence>
<dbReference type="PANTHER" id="PTHR45915:SF2">
    <property type="entry name" value="TOUTATIS, ISOFORM E"/>
    <property type="match status" value="1"/>
</dbReference>
<feature type="compositionally biased region" description="Polar residues" evidence="13">
    <location>
        <begin position="72"/>
        <end position="85"/>
    </location>
</feature>
<accession>A0A4C1XS34</accession>
<dbReference type="CDD" id="cd15545">
    <property type="entry name" value="PHD_BAZ2A_like"/>
    <property type="match status" value="1"/>
</dbReference>
<keyword evidence="10" id="KW-0539">Nucleus</keyword>
<evidence type="ECO:0000259" key="14">
    <source>
        <dbReference type="PROSITE" id="PS50014"/>
    </source>
</evidence>
<dbReference type="InterPro" id="IPR019787">
    <property type="entry name" value="Znf_PHD-finger"/>
</dbReference>
<comment type="similarity">
    <text evidence="2">Belongs to the WAL family.</text>
</comment>
<dbReference type="PRINTS" id="PR00503">
    <property type="entry name" value="BROMODOMAIN"/>
</dbReference>
<dbReference type="Proteomes" id="UP000299102">
    <property type="component" value="Unassembled WGS sequence"/>
</dbReference>
<proteinExistence type="inferred from homology"/>
<keyword evidence="5" id="KW-0862">Zinc</keyword>
<dbReference type="SUPFAM" id="SSF47370">
    <property type="entry name" value="Bromodomain"/>
    <property type="match status" value="1"/>
</dbReference>
<evidence type="ECO:0000256" key="12">
    <source>
        <dbReference type="PROSITE-ProRule" id="PRU00146"/>
    </source>
</evidence>
<gene>
    <name evidence="16" type="primary">BAZ2B</name>
    <name evidence="16" type="ORF">EVAR_50681_1</name>
</gene>